<feature type="region of interest" description="Disordered" evidence="1">
    <location>
        <begin position="1"/>
        <end position="29"/>
    </location>
</feature>
<evidence type="ECO:0000313" key="2">
    <source>
        <dbReference type="EMBL" id="MFE9597828.1"/>
    </source>
</evidence>
<accession>A0ABW6LVA5</accession>
<name>A0ABW6LVA5_9ACTN</name>
<dbReference type="EMBL" id="JBIAHM010000001">
    <property type="protein sequence ID" value="MFE9597828.1"/>
    <property type="molecule type" value="Genomic_DNA"/>
</dbReference>
<dbReference type="InterPro" id="IPR009045">
    <property type="entry name" value="Zn_M74/Hedgehog-like"/>
</dbReference>
<dbReference type="RefSeq" id="WP_388102673.1">
    <property type="nucleotide sequence ID" value="NZ_JBIAHM010000001.1"/>
</dbReference>
<feature type="region of interest" description="Disordered" evidence="1">
    <location>
        <begin position="243"/>
        <end position="285"/>
    </location>
</feature>
<evidence type="ECO:0000256" key="1">
    <source>
        <dbReference type="SAM" id="MobiDB-lite"/>
    </source>
</evidence>
<gene>
    <name evidence="2" type="ORF">ACFYNQ_04530</name>
</gene>
<evidence type="ECO:0008006" key="4">
    <source>
        <dbReference type="Google" id="ProtNLM"/>
    </source>
</evidence>
<dbReference type="Proteomes" id="UP001601303">
    <property type="component" value="Unassembled WGS sequence"/>
</dbReference>
<dbReference type="Gene3D" id="3.30.1380.10">
    <property type="match status" value="1"/>
</dbReference>
<evidence type="ECO:0000313" key="3">
    <source>
        <dbReference type="Proteomes" id="UP001601303"/>
    </source>
</evidence>
<proteinExistence type="predicted"/>
<organism evidence="2 3">
    <name type="scientific">Streptomyces hokutonensis</name>
    <dbReference type="NCBI Taxonomy" id="1306990"/>
    <lineage>
        <taxon>Bacteria</taxon>
        <taxon>Bacillati</taxon>
        <taxon>Actinomycetota</taxon>
        <taxon>Actinomycetes</taxon>
        <taxon>Kitasatosporales</taxon>
        <taxon>Streptomycetaceae</taxon>
        <taxon>Streptomyces</taxon>
    </lineage>
</organism>
<reference evidence="2 3" key="1">
    <citation type="submission" date="2024-10" db="EMBL/GenBank/DDBJ databases">
        <title>The Natural Products Discovery Center: Release of the First 8490 Sequenced Strains for Exploring Actinobacteria Biosynthetic Diversity.</title>
        <authorList>
            <person name="Kalkreuter E."/>
            <person name="Kautsar S.A."/>
            <person name="Yang D."/>
            <person name="Bader C.D."/>
            <person name="Teijaro C.N."/>
            <person name="Fluegel L."/>
            <person name="Davis C.M."/>
            <person name="Simpson J.R."/>
            <person name="Lauterbach L."/>
            <person name="Steele A.D."/>
            <person name="Gui C."/>
            <person name="Meng S."/>
            <person name="Li G."/>
            <person name="Viehrig K."/>
            <person name="Ye F."/>
            <person name="Su P."/>
            <person name="Kiefer A.F."/>
            <person name="Nichols A."/>
            <person name="Cepeda A.J."/>
            <person name="Yan W."/>
            <person name="Fan B."/>
            <person name="Jiang Y."/>
            <person name="Adhikari A."/>
            <person name="Zheng C.-J."/>
            <person name="Schuster L."/>
            <person name="Cowan T.M."/>
            <person name="Smanski M.J."/>
            <person name="Chevrette M.G."/>
            <person name="De Carvalho L.P.S."/>
            <person name="Shen B."/>
        </authorList>
    </citation>
    <scope>NUCLEOTIDE SEQUENCE [LARGE SCALE GENOMIC DNA]</scope>
    <source>
        <strain evidence="2 3">NPDC006488</strain>
    </source>
</reference>
<protein>
    <recommendedName>
        <fullName evidence="4">Penicillin-insensitive murein endopeptidase</fullName>
    </recommendedName>
</protein>
<dbReference type="SUPFAM" id="SSF55166">
    <property type="entry name" value="Hedgehog/DD-peptidase"/>
    <property type="match status" value="1"/>
</dbReference>
<comment type="caution">
    <text evidence="2">The sequence shown here is derived from an EMBL/GenBank/DDBJ whole genome shotgun (WGS) entry which is preliminary data.</text>
</comment>
<keyword evidence="3" id="KW-1185">Reference proteome</keyword>
<sequence>MPTTSTAVRNGTERPPPSRAGHPPGTTARNRAYARSLGWEAHLPAVRRVLDRHRTDWDWTALGAGTLKWQTAQGISPADGLIGPATWTLLRTAAGVAGDPAISCQLPEYGPGFRATGRPTHRFGRPETARALLAVAAAWHRAHPQGPVLDIRDLGRNGGGPLTGRASHRLGLEADLRPVKSDRRQGPTNWRHPSYSRALTQELVDLLRNNGVLPVHAIFFNDPEIHGVQPLENHDNHLHVRFAPPSPTPASPVARRSPGPALEVPGSTAPRKGHGELRDQPPPARGVITVPPARLGVLTAQGKPPYQFTTEDAEWTARFIIGESGGRDDADSHAVIWAMFNRYALLTRPYYRTFNAFLRAYSTPLQPVLKSWGASKRNMDRADFVRTGGTFGPPAPPGIPRGQRRAYLDLQQRPWAQLPSAARSVAVRALGGAIANPIGNATEFGSTYVYFHDANRRYPNPDEWRRFTEQYAAKTGWRWIGPVPGLDQNTNTFFVQRRLAALPVPAVRVLAG</sequence>